<organism evidence="1 2">
    <name type="scientific">Liparis tanakae</name>
    <name type="common">Tanaka's snailfish</name>
    <dbReference type="NCBI Taxonomy" id="230148"/>
    <lineage>
        <taxon>Eukaryota</taxon>
        <taxon>Metazoa</taxon>
        <taxon>Chordata</taxon>
        <taxon>Craniata</taxon>
        <taxon>Vertebrata</taxon>
        <taxon>Euteleostomi</taxon>
        <taxon>Actinopterygii</taxon>
        <taxon>Neopterygii</taxon>
        <taxon>Teleostei</taxon>
        <taxon>Neoteleostei</taxon>
        <taxon>Acanthomorphata</taxon>
        <taxon>Eupercaria</taxon>
        <taxon>Perciformes</taxon>
        <taxon>Cottioidei</taxon>
        <taxon>Cottales</taxon>
        <taxon>Liparidae</taxon>
        <taxon>Liparis</taxon>
    </lineage>
</organism>
<reference evidence="1 2" key="1">
    <citation type="submission" date="2019-03" db="EMBL/GenBank/DDBJ databases">
        <title>First draft genome of Liparis tanakae, snailfish: a comprehensive survey of snailfish specific genes.</title>
        <authorList>
            <person name="Kim W."/>
            <person name="Song I."/>
            <person name="Jeong J.-H."/>
            <person name="Kim D."/>
            <person name="Kim S."/>
            <person name="Ryu S."/>
            <person name="Song J.Y."/>
            <person name="Lee S.K."/>
        </authorList>
    </citation>
    <scope>NUCLEOTIDE SEQUENCE [LARGE SCALE GENOMIC DNA]</scope>
    <source>
        <tissue evidence="1">Muscle</tissue>
    </source>
</reference>
<dbReference type="AlphaFoldDB" id="A0A4Z2EU86"/>
<proteinExistence type="predicted"/>
<dbReference type="EMBL" id="SRLO01002670">
    <property type="protein sequence ID" value="TNN32487.1"/>
    <property type="molecule type" value="Genomic_DNA"/>
</dbReference>
<sequence length="114" mass="12087">MGTGGFRAFSPHRLNRTRWSRLSAVKQADGNLRPAFVSGRIPETDDPSARCRALGAAPGRVDVGRLGASEGLLLTNGRSPISALNPWTPDLLRLRSGPAALGPSACLVKRGERT</sequence>
<dbReference type="Proteomes" id="UP000314294">
    <property type="component" value="Unassembled WGS sequence"/>
</dbReference>
<comment type="caution">
    <text evidence="1">The sequence shown here is derived from an EMBL/GenBank/DDBJ whole genome shotgun (WGS) entry which is preliminary data.</text>
</comment>
<name>A0A4Z2EU86_9TELE</name>
<evidence type="ECO:0000313" key="2">
    <source>
        <dbReference type="Proteomes" id="UP000314294"/>
    </source>
</evidence>
<accession>A0A4Z2EU86</accession>
<keyword evidence="2" id="KW-1185">Reference proteome</keyword>
<evidence type="ECO:0000313" key="1">
    <source>
        <dbReference type="EMBL" id="TNN32487.1"/>
    </source>
</evidence>
<protein>
    <submittedName>
        <fullName evidence="1">Uncharacterized protein</fullName>
    </submittedName>
</protein>
<gene>
    <name evidence="1" type="ORF">EYF80_057354</name>
</gene>